<comment type="caution">
    <text evidence="2">The sequence shown here is derived from an EMBL/GenBank/DDBJ whole genome shotgun (WGS) entry which is preliminary data.</text>
</comment>
<feature type="transmembrane region" description="Helical" evidence="1">
    <location>
        <begin position="157"/>
        <end position="174"/>
    </location>
</feature>
<dbReference type="RefSeq" id="WP_207336722.1">
    <property type="nucleotide sequence ID" value="NZ_JAFMYU010000014.1"/>
</dbReference>
<proteinExistence type="predicted"/>
<organism evidence="2 3">
    <name type="scientific">Fibrella aquatilis</name>
    <dbReference type="NCBI Taxonomy" id="2817059"/>
    <lineage>
        <taxon>Bacteria</taxon>
        <taxon>Pseudomonadati</taxon>
        <taxon>Bacteroidota</taxon>
        <taxon>Cytophagia</taxon>
        <taxon>Cytophagales</taxon>
        <taxon>Spirosomataceae</taxon>
        <taxon>Fibrella</taxon>
    </lineage>
</organism>
<sequence>MPTHPPPLSPRSLTSLLANLDQALERWLSGKHWQWRIIWSCLLISIVHMVVTNPSCLWFYQGFLGTIQNGEEFDAYNTVKAQAATFYTDLGLSHFTGAGYESRSHNAKMQFRLLQPALAATFGISKISLTFWLLQLALSTVFMLITSKLAFRLTADRVNSSLVALAISLLYPLRSAWLDMTAYGDFFAYLFLIIAIYTRHPLVVVLALQAAFWTDERAIPGAGFVLLWHIFTTRTDKTRYRLTGTQAAVVGSGLLYLLLRYWISRHFALPPTGGDFLAEFISIYYENAKIIGFKVWSGFQGAWLLVGLSAVLLIYNRRYLDAVMLLGLLTITINLSFIVGDVNRAISYSYIALFCALLPLTQLTTKTELRRALLVIVCSLLISPLPNRLRILNGIPLM</sequence>
<evidence type="ECO:0000256" key="1">
    <source>
        <dbReference type="SAM" id="Phobius"/>
    </source>
</evidence>
<feature type="transmembrane region" description="Helical" evidence="1">
    <location>
        <begin position="345"/>
        <end position="365"/>
    </location>
</feature>
<keyword evidence="3" id="KW-1185">Reference proteome</keyword>
<feature type="transmembrane region" description="Helical" evidence="1">
    <location>
        <begin position="322"/>
        <end position="339"/>
    </location>
</feature>
<name>A0A939G7R5_9BACT</name>
<keyword evidence="1" id="KW-0812">Transmembrane</keyword>
<gene>
    <name evidence="2" type="ORF">J2I48_17240</name>
</gene>
<dbReference type="EMBL" id="JAFMYU010000014">
    <property type="protein sequence ID" value="MBO0932758.1"/>
    <property type="molecule type" value="Genomic_DNA"/>
</dbReference>
<accession>A0A939G7R5</accession>
<protein>
    <submittedName>
        <fullName evidence="2">Uncharacterized protein</fullName>
    </submittedName>
</protein>
<feature type="transmembrane region" description="Helical" evidence="1">
    <location>
        <begin position="247"/>
        <end position="263"/>
    </location>
</feature>
<feature type="transmembrane region" description="Helical" evidence="1">
    <location>
        <begin position="117"/>
        <end position="145"/>
    </location>
</feature>
<evidence type="ECO:0000313" key="2">
    <source>
        <dbReference type="EMBL" id="MBO0932758.1"/>
    </source>
</evidence>
<dbReference type="Proteomes" id="UP000664795">
    <property type="component" value="Unassembled WGS sequence"/>
</dbReference>
<dbReference type="AlphaFoldDB" id="A0A939G7R5"/>
<evidence type="ECO:0000313" key="3">
    <source>
        <dbReference type="Proteomes" id="UP000664795"/>
    </source>
</evidence>
<feature type="transmembrane region" description="Helical" evidence="1">
    <location>
        <begin position="295"/>
        <end position="315"/>
    </location>
</feature>
<keyword evidence="1" id="KW-0472">Membrane</keyword>
<reference evidence="2 3" key="1">
    <citation type="submission" date="2021-03" db="EMBL/GenBank/DDBJ databases">
        <title>Fibrella sp. HMF5036 genome sequencing and assembly.</title>
        <authorList>
            <person name="Kang H."/>
            <person name="Kim H."/>
            <person name="Bae S."/>
            <person name="Joh K."/>
        </authorList>
    </citation>
    <scope>NUCLEOTIDE SEQUENCE [LARGE SCALE GENOMIC DNA]</scope>
    <source>
        <strain evidence="2 3">HMF5036</strain>
    </source>
</reference>
<feature type="transmembrane region" description="Helical" evidence="1">
    <location>
        <begin position="186"/>
        <end position="212"/>
    </location>
</feature>
<keyword evidence="1" id="KW-1133">Transmembrane helix</keyword>